<dbReference type="RefSeq" id="WP_305945717.1">
    <property type="nucleotide sequence ID" value="NZ_JAUZVY010000004.1"/>
</dbReference>
<dbReference type="Gene3D" id="2.60.40.10">
    <property type="entry name" value="Immunoglobulins"/>
    <property type="match status" value="2"/>
</dbReference>
<protein>
    <submittedName>
        <fullName evidence="3">DUF1566 domain-containing protein</fullName>
    </submittedName>
</protein>
<dbReference type="Pfam" id="PF22352">
    <property type="entry name" value="K319L-like_PKD"/>
    <property type="match status" value="1"/>
</dbReference>
<evidence type="ECO:0000256" key="1">
    <source>
        <dbReference type="SAM" id="SignalP"/>
    </source>
</evidence>
<organism evidence="3 4">
    <name type="scientific">Alkalimonas delamerensis</name>
    <dbReference type="NCBI Taxonomy" id="265981"/>
    <lineage>
        <taxon>Bacteria</taxon>
        <taxon>Pseudomonadati</taxon>
        <taxon>Pseudomonadota</taxon>
        <taxon>Gammaproteobacteria</taxon>
        <taxon>Alkalimonas</taxon>
    </lineage>
</organism>
<dbReference type="Pfam" id="PF07603">
    <property type="entry name" value="Lcl_C"/>
    <property type="match status" value="1"/>
</dbReference>
<proteinExistence type="predicted"/>
<name>A0ABT9GRR1_9GAMM</name>
<dbReference type="PROSITE" id="PS51257">
    <property type="entry name" value="PROKAR_LIPOPROTEIN"/>
    <property type="match status" value="1"/>
</dbReference>
<reference evidence="3 4" key="1">
    <citation type="submission" date="2023-08" db="EMBL/GenBank/DDBJ databases">
        <authorList>
            <person name="Joshi A."/>
            <person name="Thite S."/>
        </authorList>
    </citation>
    <scope>NUCLEOTIDE SEQUENCE [LARGE SCALE GENOMIC DNA]</scope>
    <source>
        <strain evidence="3 4">1E1</strain>
    </source>
</reference>
<feature type="chain" id="PRO_5045211806" evidence="1">
    <location>
        <begin position="26"/>
        <end position="548"/>
    </location>
</feature>
<dbReference type="InterPro" id="IPR013783">
    <property type="entry name" value="Ig-like_fold"/>
</dbReference>
<dbReference type="Proteomes" id="UP001236258">
    <property type="component" value="Unassembled WGS sequence"/>
</dbReference>
<gene>
    <name evidence="3" type="ORF">Q3O59_11535</name>
</gene>
<feature type="domain" description="Lcl C-terminal" evidence="2">
    <location>
        <begin position="384"/>
        <end position="546"/>
    </location>
</feature>
<accession>A0ABT9GRR1</accession>
<dbReference type="InterPro" id="IPR011460">
    <property type="entry name" value="Lcl_C"/>
</dbReference>
<sequence>MLNRYCLMSLLCLLLIACGDKGTQADDLASVNAGLDQQLYAGATLNLSAKGDPPGGDFSWHQLSGPALADFPFSGATISIPLPDDLPESRLIFEVRYTLSDGRLLRDRVQVDVMRPVSAPVALVQGGLADGNYATTGQYIQLDASDSFDPEGQALSFLWQQVAGPVAWLQQPINQPVLLLKAPLLADDSEFRFELFVQNEAGLSDALEVVLLVQGNAAGIYADAGLDRTVLEFHTSWLDGSNSASLRSAVDCHWTQLTGAPVQLMDAKACHTNFVVPDSRQHPELRFQLQVQDSTGAQASDEVVLTVLSSGLHYRVDTGQSQCYDGLDQIACDDQAYPRQDADFGRDAIAALLNKTGVGRAGFDFSKLDSHGDELPRDAADFSCVRDNVTGLIWEVKEPAAASVASASLRAASNYYSWTSEGEGHAGNLGEAAPALDGCPDLNNCGTQAYVAAVNAALYCGGGNWRLPTVAELNTLVDFGADKALDPALFRHEPEPALLGHLYYWTVQSSAEGGGAHAAWVIDMRDGNDNSLPKRADSRAFVRLVRSP</sequence>
<keyword evidence="1" id="KW-0732">Signal</keyword>
<keyword evidence="4" id="KW-1185">Reference proteome</keyword>
<comment type="caution">
    <text evidence="3">The sequence shown here is derived from an EMBL/GenBank/DDBJ whole genome shotgun (WGS) entry which is preliminary data.</text>
</comment>
<dbReference type="EMBL" id="JAUZVY010000004">
    <property type="protein sequence ID" value="MDP4529653.1"/>
    <property type="molecule type" value="Genomic_DNA"/>
</dbReference>
<evidence type="ECO:0000259" key="2">
    <source>
        <dbReference type="Pfam" id="PF07603"/>
    </source>
</evidence>
<feature type="signal peptide" evidence="1">
    <location>
        <begin position="1"/>
        <end position="25"/>
    </location>
</feature>
<evidence type="ECO:0000313" key="3">
    <source>
        <dbReference type="EMBL" id="MDP4529653.1"/>
    </source>
</evidence>
<evidence type="ECO:0000313" key="4">
    <source>
        <dbReference type="Proteomes" id="UP001236258"/>
    </source>
</evidence>